<dbReference type="InterPro" id="IPR043129">
    <property type="entry name" value="ATPase_NBD"/>
</dbReference>
<gene>
    <name evidence="1" type="ORF">GV829_08290</name>
</gene>
<sequence length="1163" mass="127907">MPIANLPPQHPGSEVPPQQVAGRWENADVGLLTIGRGLSVDNERAFLDPEEPVRAIPDPWAQARTFGEALLDRKHTIHALVMPQWRGLLAMFALQEMAGTAYELISRSAALSPPGSNRFSDVLRDLRPEVAIGGQAHLWESVSIFDCSGRPVAMTNPICLVSPGRSVNDLAIPQIPWMRSGIVDPLKLEGPDALSVTQLVVLAGWLEKLETHLQNQGGDPIALQIAQLLADYGKEIEAEIGEIADIEVSVTASNEQLHPLFDPLMMRATVAGDLDPWILSRTRIRLADNVAGEGGHFKGMILVDEAIARVQGVKPRSLFVWGHTTLSELLVNPALLEDVRTKAMEEGWLIVTGDDLMTRRLIRLRSQNERHGPEIQAHPSNLRDMLLPVRPVALLTGGGPLSGRLSCQLGGNRASVTLSIVLETDQPEGRRIDMTRHYVEDAGPGDYLLVTKVDWRAYYASLWPNFRSSVWDRYYLRLYYKPGAVDQALPRTGLSCEHLVRQVQRHNSPQLAISSLLDLNAGGLPKGRSGEFEQSVVPASGEFHDEMLFSNMPFDAITYFEGSGERSISYAGLILTPLEVKEPSSNQTSVVAIDFGTTNTVACLDRAGSRPITFQQRLLFPIRSRHPETHENALYDFRTNLPAFKPSEMRKTPTSTVAFERLPYQSHEPVSLFKNLIYFHPAQSIAEGGEDEEWLDFQRIYDNTLFGLKWSHDERKSAAASDFLEQFLTMTAAEVLAESKRNPRQIMWRYSVPDAFSSREMSRYREHLIERVAAISTDLGEKALDEFYSEGLASAVCLLDGSNLNAKGLNMVLDIGGGTTDVTIWEAKEIRWRGSFRIAGQDFFTRLLSQNPEILHKIGLDSWGRMFAAAAEAASGKGREKEHVDLAELLFSGTGTQDSDLDLQKAMDKHWTLTLAKGTGAPLRIAGLTFIAGIAWYLGRIVKQLIADGTITDPELAKVSSFALCGRGAGLFKRIHGRLAPDDSSDFTAAVSVFSIAAGLTDASEPQLFSWQDEKLEVVHGMLVERPTIDPHVKSGARQARTDIPAGLTLTLADGSVIAPDAIITGSSFDAKVRSVGLDEFQAFIDALRAVEVIKLDMGGGKQQGVWKSLEAAVEKSIIESKQEAGGETPAYEPPFIVALKALVGELAAPAERREQRIKAELM</sequence>
<keyword evidence="2" id="KW-1185">Reference proteome</keyword>
<dbReference type="EMBL" id="CP053015">
    <property type="protein sequence ID" value="QJQ32449.1"/>
    <property type="molecule type" value="Genomic_DNA"/>
</dbReference>
<evidence type="ECO:0000313" key="1">
    <source>
        <dbReference type="EMBL" id="QJQ32449.1"/>
    </source>
</evidence>
<dbReference type="SUPFAM" id="SSF53067">
    <property type="entry name" value="Actin-like ATPase domain"/>
    <property type="match status" value="1"/>
</dbReference>
<evidence type="ECO:0000313" key="2">
    <source>
        <dbReference type="Proteomes" id="UP000503018"/>
    </source>
</evidence>
<dbReference type="PANTHER" id="PTHR42749">
    <property type="entry name" value="CELL SHAPE-DETERMINING PROTEIN MREB"/>
    <property type="match status" value="1"/>
</dbReference>
<proteinExistence type="predicted"/>
<dbReference type="Proteomes" id="UP000503018">
    <property type="component" value="Chromosome"/>
</dbReference>
<dbReference type="AlphaFoldDB" id="A0A6M4AWM5"/>
<reference evidence="1 2" key="1">
    <citation type="submission" date="2020-01" db="EMBL/GenBank/DDBJ databases">
        <title>Sphingomonas sp. strain CSW-10.</title>
        <authorList>
            <person name="Chen W.-M."/>
        </authorList>
    </citation>
    <scope>NUCLEOTIDE SEQUENCE [LARGE SCALE GENOMIC DNA]</scope>
    <source>
        <strain evidence="1 2">CSW-10</strain>
    </source>
</reference>
<name>A0A6M4AWM5_9SPHN</name>
<dbReference type="PANTHER" id="PTHR42749:SF1">
    <property type="entry name" value="CELL SHAPE-DETERMINING PROTEIN MREB"/>
    <property type="match status" value="1"/>
</dbReference>
<dbReference type="RefSeq" id="WP_169945716.1">
    <property type="nucleotide sequence ID" value="NZ_CP053015.1"/>
</dbReference>
<dbReference type="KEGG" id="slan:GV829_08290"/>
<accession>A0A6M4AWM5</accession>
<organism evidence="1 2">
    <name type="scientific">Sphingomonas lacunae</name>
    <dbReference type="NCBI Taxonomy" id="2698828"/>
    <lineage>
        <taxon>Bacteria</taxon>
        <taxon>Pseudomonadati</taxon>
        <taxon>Pseudomonadota</taxon>
        <taxon>Alphaproteobacteria</taxon>
        <taxon>Sphingomonadales</taxon>
        <taxon>Sphingomonadaceae</taxon>
        <taxon>Sphingomonas</taxon>
    </lineage>
</organism>
<protein>
    <submittedName>
        <fullName evidence="1">Uncharacterized protein</fullName>
    </submittedName>
</protein>